<comment type="caution">
    <text evidence="7">The sequence shown here is derived from an EMBL/GenBank/DDBJ whole genome shotgun (WGS) entry which is preliminary data.</text>
</comment>
<evidence type="ECO:0000256" key="4">
    <source>
        <dbReference type="SAM" id="Coils"/>
    </source>
</evidence>
<dbReference type="GO" id="GO:0005524">
    <property type="term" value="F:ATP binding"/>
    <property type="evidence" value="ECO:0007669"/>
    <property type="project" value="UniProtKB-KW"/>
</dbReference>
<dbReference type="InterPro" id="IPR050611">
    <property type="entry name" value="ABCF"/>
</dbReference>
<evidence type="ECO:0000256" key="3">
    <source>
        <dbReference type="ARBA" id="ARBA00022840"/>
    </source>
</evidence>
<keyword evidence="3 7" id="KW-0067">ATP-binding</keyword>
<reference evidence="7 8" key="1">
    <citation type="submission" date="2021-03" db="EMBL/GenBank/DDBJ databases">
        <title>Sneathiella sp. CAU 1612 isolated from Kang Won-do.</title>
        <authorList>
            <person name="Kim W."/>
        </authorList>
    </citation>
    <scope>NUCLEOTIDE SEQUENCE [LARGE SCALE GENOMIC DNA]</scope>
    <source>
        <strain evidence="7 8">CAU 1612</strain>
    </source>
</reference>
<dbReference type="SMART" id="SM00382">
    <property type="entry name" value="AAA"/>
    <property type="match status" value="2"/>
</dbReference>
<proteinExistence type="predicted"/>
<feature type="coiled-coil region" evidence="4">
    <location>
        <begin position="590"/>
        <end position="644"/>
    </location>
</feature>
<keyword evidence="8" id="KW-1185">Reference proteome</keyword>
<dbReference type="InterPro" id="IPR037118">
    <property type="entry name" value="Val-tRNA_synth_C_sf"/>
</dbReference>
<dbReference type="PANTHER" id="PTHR19211">
    <property type="entry name" value="ATP-BINDING TRANSPORT PROTEIN-RELATED"/>
    <property type="match status" value="1"/>
</dbReference>
<feature type="region of interest" description="Disordered" evidence="5">
    <location>
        <begin position="549"/>
        <end position="571"/>
    </location>
</feature>
<keyword evidence="4" id="KW-0175">Coiled coil</keyword>
<accession>A0ABS3F7M8</accession>
<dbReference type="PROSITE" id="PS50893">
    <property type="entry name" value="ABC_TRANSPORTER_2"/>
    <property type="match status" value="2"/>
</dbReference>
<dbReference type="InterPro" id="IPR032524">
    <property type="entry name" value="ABC_tran_C"/>
</dbReference>
<dbReference type="Proteomes" id="UP000664761">
    <property type="component" value="Unassembled WGS sequence"/>
</dbReference>
<dbReference type="PANTHER" id="PTHR19211:SF14">
    <property type="entry name" value="ATP-BINDING CASSETTE SUB-FAMILY F MEMBER 1"/>
    <property type="match status" value="1"/>
</dbReference>
<name>A0ABS3F7M8_9PROT</name>
<evidence type="ECO:0000313" key="7">
    <source>
        <dbReference type="EMBL" id="MBO0334529.1"/>
    </source>
</evidence>
<evidence type="ECO:0000256" key="2">
    <source>
        <dbReference type="ARBA" id="ARBA00022741"/>
    </source>
</evidence>
<dbReference type="SUPFAM" id="SSF52540">
    <property type="entry name" value="P-loop containing nucleoside triphosphate hydrolases"/>
    <property type="match status" value="2"/>
</dbReference>
<dbReference type="InterPro" id="IPR032781">
    <property type="entry name" value="ABC_tran_Xtn"/>
</dbReference>
<protein>
    <submittedName>
        <fullName evidence="7">ABC-F family ATP-binding cassette domain-containing protein</fullName>
    </submittedName>
</protein>
<gene>
    <name evidence="7" type="ORF">J0X12_12950</name>
</gene>
<dbReference type="PROSITE" id="PS00211">
    <property type="entry name" value="ABC_TRANSPORTER_1"/>
    <property type="match status" value="2"/>
</dbReference>
<sequence length="658" mass="73112">MSRRTLRFRVYWRFSGFRAGALSVRECPMLQIKDLTYRIAGRTLLENASLHIPVGHKFGLIGRNGTGKSTLLKMITGEIHPDGGTIELRNGARLGVLPQEAPGGPESLIEAVLSADVERARLMKEAETATDGMRIAEIHTRLADIDAHTAEARAAKILAGLGFDHEAQQRSCSSFSGGWRTRVALAGTLFAEPDLLLLDEPSNYLDLEATLWLENFLRNYQRTLVIISHDKDLLNNVVTEIAHLDQMKLVKYTGNYDFFEKTRREQMELLAGMARKQETQRKHLQSFVDRFRAKASKARQAQSRVKMLEKMKPVVGIVDEHTASLTFHAPEPLSSPIITMEHCAVGYAPGKPVLRGLDLRIDMDDRIALLGSNGNGKSTFAKLLANRLQPETGKMQKSNKLKIGFFAQHQLDEMHENETAYQHLAAKMENAQESKVRARLGQFGFSRQKTDTAVKQLSGGEKARLNFCLIAEEKPHLLILDEPTNHLDVDSREALIQGLNEYEGAVLLISHDPHLVSLVADRLWLVKDGGVHAYDGDIEDYKKEVLDAARGGSNGRKNDTAPGQPKLSGKEARKARAAARAALAPKRKEVTRLEKTMQDLTAQQKKLEAELADPATYDKGPAHQAKLTDQIGRLKADLAQTEEKWLALTEELEAEGAA</sequence>
<evidence type="ECO:0000256" key="5">
    <source>
        <dbReference type="SAM" id="MobiDB-lite"/>
    </source>
</evidence>
<evidence type="ECO:0000313" key="8">
    <source>
        <dbReference type="Proteomes" id="UP000664761"/>
    </source>
</evidence>
<organism evidence="7 8">
    <name type="scientific">Sneathiella sedimenti</name>
    <dbReference type="NCBI Taxonomy" id="2816034"/>
    <lineage>
        <taxon>Bacteria</taxon>
        <taxon>Pseudomonadati</taxon>
        <taxon>Pseudomonadota</taxon>
        <taxon>Alphaproteobacteria</taxon>
        <taxon>Sneathiellales</taxon>
        <taxon>Sneathiellaceae</taxon>
        <taxon>Sneathiella</taxon>
    </lineage>
</organism>
<dbReference type="EMBL" id="JAFLNC010000004">
    <property type="protein sequence ID" value="MBO0334529.1"/>
    <property type="molecule type" value="Genomic_DNA"/>
</dbReference>
<dbReference type="CDD" id="cd03221">
    <property type="entry name" value="ABCF_EF-3"/>
    <property type="match status" value="2"/>
</dbReference>
<feature type="domain" description="ABC transporter" evidence="6">
    <location>
        <begin position="30"/>
        <end position="271"/>
    </location>
</feature>
<dbReference type="InterPro" id="IPR003593">
    <property type="entry name" value="AAA+_ATPase"/>
</dbReference>
<dbReference type="Pfam" id="PF12848">
    <property type="entry name" value="ABC_tran_Xtn"/>
    <property type="match status" value="1"/>
</dbReference>
<dbReference type="InterPro" id="IPR017871">
    <property type="entry name" value="ABC_transporter-like_CS"/>
</dbReference>
<dbReference type="InterPro" id="IPR003439">
    <property type="entry name" value="ABC_transporter-like_ATP-bd"/>
</dbReference>
<evidence type="ECO:0000256" key="1">
    <source>
        <dbReference type="ARBA" id="ARBA00022737"/>
    </source>
</evidence>
<dbReference type="Gene3D" id="1.10.287.380">
    <property type="entry name" value="Valyl-tRNA synthetase, C-terminal domain"/>
    <property type="match status" value="1"/>
</dbReference>
<dbReference type="Pfam" id="PF00005">
    <property type="entry name" value="ABC_tran"/>
    <property type="match status" value="2"/>
</dbReference>
<evidence type="ECO:0000259" key="6">
    <source>
        <dbReference type="PROSITE" id="PS50893"/>
    </source>
</evidence>
<feature type="domain" description="ABC transporter" evidence="6">
    <location>
        <begin position="338"/>
        <end position="553"/>
    </location>
</feature>
<dbReference type="Pfam" id="PF16326">
    <property type="entry name" value="ABC_tran_CTD"/>
    <property type="match status" value="1"/>
</dbReference>
<dbReference type="InterPro" id="IPR027417">
    <property type="entry name" value="P-loop_NTPase"/>
</dbReference>
<keyword evidence="2" id="KW-0547">Nucleotide-binding</keyword>
<keyword evidence="1" id="KW-0677">Repeat</keyword>
<dbReference type="Gene3D" id="3.40.50.300">
    <property type="entry name" value="P-loop containing nucleotide triphosphate hydrolases"/>
    <property type="match status" value="2"/>
</dbReference>